<proteinExistence type="predicted"/>
<name>A0A0K2AWE8_STRA7</name>
<organism evidence="2 3">
    <name type="scientific">Streptomyces ambofaciens (strain ATCC 23877 / 3486 / DSM 40053 / JCM 4204 / NBRC 12836 / NRRL B-2516)</name>
    <dbReference type="NCBI Taxonomy" id="278992"/>
    <lineage>
        <taxon>Bacteria</taxon>
        <taxon>Bacillati</taxon>
        <taxon>Actinomycetota</taxon>
        <taxon>Actinomycetes</taxon>
        <taxon>Kitasatosporales</taxon>
        <taxon>Streptomycetaceae</taxon>
        <taxon>Streptomyces</taxon>
    </lineage>
</organism>
<evidence type="ECO:0000313" key="2">
    <source>
        <dbReference type="EMBL" id="AKZ57455.1"/>
    </source>
</evidence>
<dbReference type="STRING" id="1889.SAM40697_3966"/>
<feature type="transmembrane region" description="Helical" evidence="1">
    <location>
        <begin position="35"/>
        <end position="58"/>
    </location>
</feature>
<keyword evidence="1" id="KW-0472">Membrane</keyword>
<sequence>MMTPQHLVIRMLPPFGGWLALAALALPGGSPLRGAAVAAFLAVGPGAALVGVCGPALRARRAEGPVERRDSAFERHSDLLEALMLAVLLSVSAAMLVATVLIAAQAFSGDRVLLTLTLLTTLAAFCPRLRASPTPRTAPGTAPRTRKGSTL</sequence>
<dbReference type="KEGG" id="samb:SAM23877_4410"/>
<evidence type="ECO:0000256" key="1">
    <source>
        <dbReference type="SAM" id="Phobius"/>
    </source>
</evidence>
<keyword evidence="1" id="KW-0812">Transmembrane</keyword>
<accession>A0A0K2AWE8</accession>
<keyword evidence="1" id="KW-1133">Transmembrane helix</keyword>
<dbReference type="EMBL" id="CP012382">
    <property type="protein sequence ID" value="AKZ57455.1"/>
    <property type="molecule type" value="Genomic_DNA"/>
</dbReference>
<reference evidence="3" key="1">
    <citation type="journal article" date="2015" name="J. Biotechnol.">
        <title>Complete genome sequence of Streptomyces ambofaciens ATCC 23877, the spiramycin producer.</title>
        <authorList>
            <person name="Thibessard A."/>
            <person name="Haas D."/>
            <person name="Gerbaud C."/>
            <person name="Aigle B."/>
            <person name="Lautru S."/>
            <person name="Pernodet J.L."/>
            <person name="Leblond P."/>
        </authorList>
    </citation>
    <scope>NUCLEOTIDE SEQUENCE [LARGE SCALE GENOMIC DNA]</scope>
    <source>
        <strain evidence="3">ATCC 23877 / 3486 / DSM 40053 / JCM 4204 / NBRC 12836 / NRRL B-2516</strain>
    </source>
</reference>
<gene>
    <name evidence="2" type="ORF">SAM23877_4410</name>
</gene>
<evidence type="ECO:0000313" key="3">
    <source>
        <dbReference type="Proteomes" id="UP000061018"/>
    </source>
</evidence>
<protein>
    <submittedName>
        <fullName evidence="2">Uncharacterized protein</fullName>
    </submittedName>
</protein>
<dbReference type="AlphaFoldDB" id="A0A0K2AWE8"/>
<dbReference type="Proteomes" id="UP000061018">
    <property type="component" value="Chromosome"/>
</dbReference>
<feature type="transmembrane region" description="Helical" evidence="1">
    <location>
        <begin position="79"/>
        <end position="106"/>
    </location>
</feature>